<sequence>MVNLVPIVLVAIVVISVVYITYSQIFSQPIVTTEKISDMAIQILILNSMARIILMIVLLILLVIVAVNLVFRP</sequence>
<gene>
    <name evidence="2" type="ordered locus">Ferp_1603</name>
</gene>
<protein>
    <submittedName>
        <fullName evidence="2">Uncharacterized protein</fullName>
    </submittedName>
</protein>
<dbReference type="Proteomes" id="UP000002613">
    <property type="component" value="Chromosome"/>
</dbReference>
<evidence type="ECO:0000313" key="2">
    <source>
        <dbReference type="EMBL" id="ADC65752.1"/>
    </source>
</evidence>
<dbReference type="EMBL" id="CP001899">
    <property type="protein sequence ID" value="ADC65752.1"/>
    <property type="molecule type" value="Genomic_DNA"/>
</dbReference>
<keyword evidence="1" id="KW-0472">Membrane</keyword>
<dbReference type="HOGENOM" id="CLU_2695575_0_0_2"/>
<proteinExistence type="predicted"/>
<feature type="transmembrane region" description="Helical" evidence="1">
    <location>
        <begin position="52"/>
        <end position="71"/>
    </location>
</feature>
<organism evidence="2 3">
    <name type="scientific">Ferroglobus placidus (strain DSM 10642 / AEDII12DO)</name>
    <dbReference type="NCBI Taxonomy" id="589924"/>
    <lineage>
        <taxon>Archaea</taxon>
        <taxon>Methanobacteriati</taxon>
        <taxon>Methanobacteriota</taxon>
        <taxon>Archaeoglobi</taxon>
        <taxon>Archaeoglobales</taxon>
        <taxon>Archaeoglobaceae</taxon>
        <taxon>Ferroglobus</taxon>
    </lineage>
</organism>
<feature type="transmembrane region" description="Helical" evidence="1">
    <location>
        <begin position="6"/>
        <end position="31"/>
    </location>
</feature>
<dbReference type="KEGG" id="fpl:Ferp_1603"/>
<accession>D3RZ39</accession>
<name>D3RZ39_FERPA</name>
<evidence type="ECO:0000256" key="1">
    <source>
        <dbReference type="SAM" id="Phobius"/>
    </source>
</evidence>
<evidence type="ECO:0000313" key="3">
    <source>
        <dbReference type="Proteomes" id="UP000002613"/>
    </source>
</evidence>
<reference evidence="2 3" key="2">
    <citation type="journal article" date="2011" name="Stand. Genomic Sci.">
        <title>Complete genome sequence of Ferroglobus placidus AEDII12DO.</title>
        <authorList>
            <person name="Anderson I."/>
            <person name="Risso C."/>
            <person name="Holmes D."/>
            <person name="Lucas S."/>
            <person name="Copeland A."/>
            <person name="Lapidus A."/>
            <person name="Cheng J.F."/>
            <person name="Bruce D."/>
            <person name="Goodwin L."/>
            <person name="Pitluck S."/>
            <person name="Saunders E."/>
            <person name="Brettin T."/>
            <person name="Detter J.C."/>
            <person name="Han C."/>
            <person name="Tapia R."/>
            <person name="Larimer F."/>
            <person name="Land M."/>
            <person name="Hauser L."/>
            <person name="Woyke T."/>
            <person name="Lovley D."/>
            <person name="Kyrpides N."/>
            <person name="Ivanova N."/>
        </authorList>
    </citation>
    <scope>NUCLEOTIDE SEQUENCE [LARGE SCALE GENOMIC DNA]</scope>
    <source>
        <strain evidence="3">DSM 10642 / AEDII12DO</strain>
    </source>
</reference>
<keyword evidence="3" id="KW-1185">Reference proteome</keyword>
<dbReference type="PaxDb" id="589924-Ferp_1603"/>
<reference evidence="3" key="1">
    <citation type="submission" date="2010-02" db="EMBL/GenBank/DDBJ databases">
        <title>Complete sequence of Ferroglobus placidus DSM 10642.</title>
        <authorList>
            <consortium name="US DOE Joint Genome Institute"/>
            <person name="Lucas S."/>
            <person name="Copeland A."/>
            <person name="Lapidus A."/>
            <person name="Cheng J.-F."/>
            <person name="Bruce D."/>
            <person name="Goodwin L."/>
            <person name="Pitluck S."/>
            <person name="Saunders E."/>
            <person name="Brettin T."/>
            <person name="Detter J.C."/>
            <person name="Han C."/>
            <person name="Tapia R."/>
            <person name="Larimer F."/>
            <person name="Land M."/>
            <person name="Hauser L."/>
            <person name="Kyrpides N."/>
            <person name="Ivanova N."/>
            <person name="Holmes D."/>
            <person name="Lovley D."/>
            <person name="Kyrpides N."/>
            <person name="Anderson I.J."/>
            <person name="Woyke T."/>
        </authorList>
    </citation>
    <scope>NUCLEOTIDE SEQUENCE [LARGE SCALE GENOMIC DNA]</scope>
    <source>
        <strain evidence="3">DSM 10642 / AEDII12DO</strain>
    </source>
</reference>
<keyword evidence="1" id="KW-1133">Transmembrane helix</keyword>
<keyword evidence="1" id="KW-0812">Transmembrane</keyword>
<dbReference type="AlphaFoldDB" id="D3RZ39"/>